<dbReference type="GO" id="GO:0006274">
    <property type="term" value="P:DNA replication termination"/>
    <property type="evidence" value="ECO:0007669"/>
    <property type="project" value="TreeGrafter"/>
</dbReference>
<comment type="caution">
    <text evidence="3">The sequence shown here is derived from an EMBL/GenBank/DDBJ whole genome shotgun (WGS) entry which is preliminary data.</text>
</comment>
<comment type="similarity">
    <text evidence="1">Belongs to the rtf2 family.</text>
</comment>
<protein>
    <submittedName>
        <fullName evidence="3">DUF602-domain-containing protein</fullName>
    </submittedName>
</protein>
<feature type="region of interest" description="Disordered" evidence="2">
    <location>
        <begin position="195"/>
        <end position="308"/>
    </location>
</feature>
<evidence type="ECO:0000256" key="2">
    <source>
        <dbReference type="SAM" id="MobiDB-lite"/>
    </source>
</evidence>
<dbReference type="InterPro" id="IPR027799">
    <property type="entry name" value="Rtf2_RING-finger"/>
</dbReference>
<dbReference type="PANTHER" id="PTHR12775:SF0">
    <property type="entry name" value="REPLICATION TERMINATION FACTOR 2"/>
    <property type="match status" value="1"/>
</dbReference>
<sequence>MGNDGGSIPTRRELVKEAAKLPTTSQLKEQLLEKQEYGWTTDPISNKPLERPITSDCTGKLYNKQDLLELLILKEDDSRRIHAERVLAGNVKGLKDLVDVKLEVEAGKPGKKEVGKSERWVCPITGKPLGAGHKGVYLVPCGHAFSTTVLKEIPSEKCWQCEEAFAPNDVIPIIPTDETDIARLQLRIKTLREKGLTHSLKPAKKSKKRNKGAEANEGDVDTTTDKKKKANPPTMPEKKPMINSASAEAIMKVVREEEKKREKKRKAEPNENLEKLFSKEARKPQAKPTDFFTRGYSFPDPDNAVGTG</sequence>
<name>A0A9P4IFB5_9PEZI</name>
<dbReference type="GO" id="GO:0005634">
    <property type="term" value="C:nucleus"/>
    <property type="evidence" value="ECO:0007669"/>
    <property type="project" value="TreeGrafter"/>
</dbReference>
<dbReference type="Proteomes" id="UP000799772">
    <property type="component" value="Unassembled WGS sequence"/>
</dbReference>
<evidence type="ECO:0000313" key="3">
    <source>
        <dbReference type="EMBL" id="KAF2097171.1"/>
    </source>
</evidence>
<feature type="compositionally biased region" description="Basic and acidic residues" evidence="2">
    <location>
        <begin position="253"/>
        <end position="283"/>
    </location>
</feature>
<dbReference type="Pfam" id="PF04641">
    <property type="entry name" value="Rtf2"/>
    <property type="match status" value="1"/>
</dbReference>
<proteinExistence type="inferred from homology"/>
<accession>A0A9P4IFB5</accession>
<evidence type="ECO:0000313" key="4">
    <source>
        <dbReference type="Proteomes" id="UP000799772"/>
    </source>
</evidence>
<keyword evidence="4" id="KW-1185">Reference proteome</keyword>
<dbReference type="EMBL" id="ML978128">
    <property type="protein sequence ID" value="KAF2097171.1"/>
    <property type="molecule type" value="Genomic_DNA"/>
</dbReference>
<gene>
    <name evidence="3" type="ORF">NA57DRAFT_57770</name>
</gene>
<organism evidence="3 4">
    <name type="scientific">Rhizodiscina lignyota</name>
    <dbReference type="NCBI Taxonomy" id="1504668"/>
    <lineage>
        <taxon>Eukaryota</taxon>
        <taxon>Fungi</taxon>
        <taxon>Dikarya</taxon>
        <taxon>Ascomycota</taxon>
        <taxon>Pezizomycotina</taxon>
        <taxon>Dothideomycetes</taxon>
        <taxon>Pleosporomycetidae</taxon>
        <taxon>Aulographales</taxon>
        <taxon>Rhizodiscinaceae</taxon>
        <taxon>Rhizodiscina</taxon>
    </lineage>
</organism>
<dbReference type="PANTHER" id="PTHR12775">
    <property type="entry name" value="PROTEIN C20ORF43 HOMOLOG"/>
    <property type="match status" value="1"/>
</dbReference>
<dbReference type="OrthoDB" id="247013at2759"/>
<evidence type="ECO:0000256" key="1">
    <source>
        <dbReference type="ARBA" id="ARBA00009885"/>
    </source>
</evidence>
<feature type="compositionally biased region" description="Basic residues" evidence="2">
    <location>
        <begin position="201"/>
        <end position="210"/>
    </location>
</feature>
<dbReference type="CDD" id="cd16653">
    <property type="entry name" value="RING-like_Rtf2"/>
    <property type="match status" value="1"/>
</dbReference>
<dbReference type="InterPro" id="IPR006735">
    <property type="entry name" value="Rtf2"/>
</dbReference>
<reference evidence="3" key="1">
    <citation type="journal article" date="2020" name="Stud. Mycol.">
        <title>101 Dothideomycetes genomes: a test case for predicting lifestyles and emergence of pathogens.</title>
        <authorList>
            <person name="Haridas S."/>
            <person name="Albert R."/>
            <person name="Binder M."/>
            <person name="Bloem J."/>
            <person name="Labutti K."/>
            <person name="Salamov A."/>
            <person name="Andreopoulos B."/>
            <person name="Baker S."/>
            <person name="Barry K."/>
            <person name="Bills G."/>
            <person name="Bluhm B."/>
            <person name="Cannon C."/>
            <person name="Castanera R."/>
            <person name="Culley D."/>
            <person name="Daum C."/>
            <person name="Ezra D."/>
            <person name="Gonzalez J."/>
            <person name="Henrissat B."/>
            <person name="Kuo A."/>
            <person name="Liang C."/>
            <person name="Lipzen A."/>
            <person name="Lutzoni F."/>
            <person name="Magnuson J."/>
            <person name="Mondo S."/>
            <person name="Nolan M."/>
            <person name="Ohm R."/>
            <person name="Pangilinan J."/>
            <person name="Park H.-J."/>
            <person name="Ramirez L."/>
            <person name="Alfaro M."/>
            <person name="Sun H."/>
            <person name="Tritt A."/>
            <person name="Yoshinaga Y."/>
            <person name="Zwiers L.-H."/>
            <person name="Turgeon B."/>
            <person name="Goodwin S."/>
            <person name="Spatafora J."/>
            <person name="Crous P."/>
            <person name="Grigoriev I."/>
        </authorList>
    </citation>
    <scope>NUCLEOTIDE SEQUENCE</scope>
    <source>
        <strain evidence="3">CBS 133067</strain>
    </source>
</reference>
<dbReference type="AlphaFoldDB" id="A0A9P4IFB5"/>